<dbReference type="AlphaFoldDB" id="A0A815V286"/>
<proteinExistence type="predicted"/>
<organism evidence="1 4">
    <name type="scientific">Adineta ricciae</name>
    <name type="common">Rotifer</name>
    <dbReference type="NCBI Taxonomy" id="249248"/>
    <lineage>
        <taxon>Eukaryota</taxon>
        <taxon>Metazoa</taxon>
        <taxon>Spiralia</taxon>
        <taxon>Gnathifera</taxon>
        <taxon>Rotifera</taxon>
        <taxon>Eurotatoria</taxon>
        <taxon>Bdelloidea</taxon>
        <taxon>Adinetida</taxon>
        <taxon>Adinetidae</taxon>
        <taxon>Adineta</taxon>
    </lineage>
</organism>
<dbReference type="EMBL" id="CAJNOJ010000852">
    <property type="protein sequence ID" value="CAF1528844.1"/>
    <property type="molecule type" value="Genomic_DNA"/>
</dbReference>
<dbReference type="Proteomes" id="UP000663828">
    <property type="component" value="Unassembled WGS sequence"/>
</dbReference>
<evidence type="ECO:0000313" key="2">
    <source>
        <dbReference type="EMBL" id="CAF1550977.1"/>
    </source>
</evidence>
<dbReference type="EMBL" id="CAJNOR010005201">
    <property type="protein sequence ID" value="CAF1550977.1"/>
    <property type="molecule type" value="Genomic_DNA"/>
</dbReference>
<sequence length="213" mass="25220">MQSYTIIPLDDHRLLFRKFRVSIPRLANSQTIRQCQDKILQDELDFKRHCLRHFAKHVAPLEQQLKENVPHMIYVGLMIISGEIVNKRMTKIQDKHSSKLNRLRAIDSFYIPERRTGLNPVKNLSSYTLSEDEHDARINGLHHVYAPEKFNQPQFICDMEYFYSRLLNIRTPYRHYESKPANLNVRHQFTPAELNTASHLRHVANIFQNECTP</sequence>
<dbReference type="OrthoDB" id="6782675at2759"/>
<reference evidence="1" key="1">
    <citation type="submission" date="2021-02" db="EMBL/GenBank/DDBJ databases">
        <authorList>
            <person name="Nowell W R."/>
        </authorList>
    </citation>
    <scope>NUCLEOTIDE SEQUENCE</scope>
</reference>
<evidence type="ECO:0000313" key="4">
    <source>
        <dbReference type="Proteomes" id="UP000663852"/>
    </source>
</evidence>
<evidence type="ECO:0000313" key="1">
    <source>
        <dbReference type="EMBL" id="CAF1528844.1"/>
    </source>
</evidence>
<evidence type="ECO:0000313" key="3">
    <source>
        <dbReference type="Proteomes" id="UP000663828"/>
    </source>
</evidence>
<gene>
    <name evidence="1" type="ORF">EDS130_LOCUS44404</name>
    <name evidence="2" type="ORF">XAT740_LOCUS42894</name>
</gene>
<protein>
    <submittedName>
        <fullName evidence="1">Uncharacterized protein</fullName>
    </submittedName>
</protein>
<keyword evidence="3" id="KW-1185">Reference proteome</keyword>
<name>A0A815V286_ADIRI</name>
<accession>A0A815V286</accession>
<comment type="caution">
    <text evidence="1">The sequence shown here is derived from an EMBL/GenBank/DDBJ whole genome shotgun (WGS) entry which is preliminary data.</text>
</comment>
<dbReference type="Proteomes" id="UP000663852">
    <property type="component" value="Unassembled WGS sequence"/>
</dbReference>